<keyword evidence="1" id="KW-0472">Membrane</keyword>
<name>A0A501X0F0_9RHOB</name>
<protein>
    <submittedName>
        <fullName evidence="2">Biopolymer transporter ExbB</fullName>
    </submittedName>
</protein>
<dbReference type="AlphaFoldDB" id="A0A501X0F0"/>
<keyword evidence="1" id="KW-1133">Transmembrane helix</keyword>
<keyword evidence="3" id="KW-1185">Reference proteome</keyword>
<gene>
    <name evidence="2" type="ORF">FJM51_02075</name>
</gene>
<dbReference type="EMBL" id="VFRP01000001">
    <property type="protein sequence ID" value="TPE53857.1"/>
    <property type="molecule type" value="Genomic_DNA"/>
</dbReference>
<dbReference type="OrthoDB" id="9794540at2"/>
<sequence>MAANARQELRTRNAPAPGPRFSQPVRQIVMMLIVLGLVAALAVLLFPQVKPVFLASPWLNGFIGCVFVIGVASCFWEVGTLIASVSWIEGFALDRPGHEFTKAPGLLAPLAAMLSERRARRALTSTSSRSILDSVATRLDEQRDLTRYLINLLIFLGLLGTFYGLATVVPQVVNTIRSLAPEPGQDAVNVFDRLMSGLEGQLGGMGTAFASSLLGLAGSLVVGLLDLFTGHGQGRFYRELEEWLSSITKVGLPGMEGDEVNAGNVLAVLEHTAGQIESLREMIERMVARAEESDARVSALAEAMAAPEARAADRAVMERIAAAQERVASLLSARDEDTGRLDAETRARLRSIDTQVLRILEDLSAGRQDLVTEMRQELATLTEALRHLGPRRP</sequence>
<feature type="transmembrane region" description="Helical" evidence="1">
    <location>
        <begin position="148"/>
        <end position="169"/>
    </location>
</feature>
<reference evidence="2 3" key="1">
    <citation type="submission" date="2019-06" db="EMBL/GenBank/DDBJ databases">
        <title>A novel bacterium of genus Amaricoccus, isolated from marine sediment.</title>
        <authorList>
            <person name="Huang H."/>
            <person name="Mo K."/>
            <person name="Hu Y."/>
        </authorList>
    </citation>
    <scope>NUCLEOTIDE SEQUENCE [LARGE SCALE GENOMIC DNA]</scope>
    <source>
        <strain evidence="2 3">HB172011</strain>
    </source>
</reference>
<dbReference type="RefSeq" id="WP_140452436.1">
    <property type="nucleotide sequence ID" value="NZ_VFRP01000001.1"/>
</dbReference>
<proteinExistence type="predicted"/>
<feature type="transmembrane region" description="Helical" evidence="1">
    <location>
        <begin position="28"/>
        <end position="46"/>
    </location>
</feature>
<evidence type="ECO:0000313" key="2">
    <source>
        <dbReference type="EMBL" id="TPE53857.1"/>
    </source>
</evidence>
<organism evidence="2 3">
    <name type="scientific">Amaricoccus solimangrovi</name>
    <dbReference type="NCBI Taxonomy" id="2589815"/>
    <lineage>
        <taxon>Bacteria</taxon>
        <taxon>Pseudomonadati</taxon>
        <taxon>Pseudomonadota</taxon>
        <taxon>Alphaproteobacteria</taxon>
        <taxon>Rhodobacterales</taxon>
        <taxon>Paracoccaceae</taxon>
        <taxon>Amaricoccus</taxon>
    </lineage>
</organism>
<evidence type="ECO:0000256" key="1">
    <source>
        <dbReference type="SAM" id="Phobius"/>
    </source>
</evidence>
<accession>A0A501X0F0</accession>
<feature type="transmembrane region" description="Helical" evidence="1">
    <location>
        <begin position="208"/>
        <end position="228"/>
    </location>
</feature>
<dbReference type="Proteomes" id="UP000319255">
    <property type="component" value="Unassembled WGS sequence"/>
</dbReference>
<evidence type="ECO:0000313" key="3">
    <source>
        <dbReference type="Proteomes" id="UP000319255"/>
    </source>
</evidence>
<feature type="transmembrane region" description="Helical" evidence="1">
    <location>
        <begin position="58"/>
        <end position="78"/>
    </location>
</feature>
<comment type="caution">
    <text evidence="2">The sequence shown here is derived from an EMBL/GenBank/DDBJ whole genome shotgun (WGS) entry which is preliminary data.</text>
</comment>
<keyword evidence="1" id="KW-0812">Transmembrane</keyword>